<feature type="transmembrane region" description="Helical" evidence="7">
    <location>
        <begin position="275"/>
        <end position="297"/>
    </location>
</feature>
<accession>A0AAV8YQJ6</accession>
<dbReference type="InterPro" id="IPR002668">
    <property type="entry name" value="CNT_N_dom"/>
</dbReference>
<dbReference type="InterPro" id="IPR011642">
    <property type="entry name" value="Gate_dom"/>
</dbReference>
<keyword evidence="3" id="KW-1003">Cell membrane</keyword>
<dbReference type="Pfam" id="PF07662">
    <property type="entry name" value="Nucleos_tra2_C"/>
    <property type="match status" value="1"/>
</dbReference>
<evidence type="ECO:0000256" key="2">
    <source>
        <dbReference type="ARBA" id="ARBA00009033"/>
    </source>
</evidence>
<dbReference type="Proteomes" id="UP001162156">
    <property type="component" value="Unassembled WGS sequence"/>
</dbReference>
<evidence type="ECO:0000256" key="6">
    <source>
        <dbReference type="ARBA" id="ARBA00023136"/>
    </source>
</evidence>
<feature type="transmembrane region" description="Helical" evidence="7">
    <location>
        <begin position="402"/>
        <end position="427"/>
    </location>
</feature>
<feature type="transmembrane region" description="Helical" evidence="7">
    <location>
        <begin position="215"/>
        <end position="231"/>
    </location>
</feature>
<protein>
    <recommendedName>
        <fullName evidence="7">Sodium/nucleoside cotransporter</fullName>
    </recommendedName>
</protein>
<dbReference type="InterPro" id="IPR018270">
    <property type="entry name" value="C_nuclsd_transpt_met_bac"/>
</dbReference>
<feature type="transmembrane region" description="Helical" evidence="7">
    <location>
        <begin position="243"/>
        <end position="263"/>
    </location>
</feature>
<feature type="domain" description="Nucleoside transporter/FeoB GTPase Gate" evidence="10">
    <location>
        <begin position="243"/>
        <end position="341"/>
    </location>
</feature>
<evidence type="ECO:0000256" key="3">
    <source>
        <dbReference type="ARBA" id="ARBA00022475"/>
    </source>
</evidence>
<evidence type="ECO:0000256" key="1">
    <source>
        <dbReference type="ARBA" id="ARBA00004651"/>
    </source>
</evidence>
<evidence type="ECO:0000256" key="5">
    <source>
        <dbReference type="ARBA" id="ARBA00022989"/>
    </source>
</evidence>
<evidence type="ECO:0000313" key="11">
    <source>
        <dbReference type="EMBL" id="KAJ8953708.1"/>
    </source>
</evidence>
<gene>
    <name evidence="11" type="ORF">NQ314_007318</name>
</gene>
<proteinExistence type="inferred from homology"/>
<keyword evidence="4 7" id="KW-0812">Transmembrane</keyword>
<feature type="transmembrane region" description="Helical" evidence="7">
    <location>
        <begin position="439"/>
        <end position="459"/>
    </location>
</feature>
<organism evidence="11 12">
    <name type="scientific">Rhamnusium bicolor</name>
    <dbReference type="NCBI Taxonomy" id="1586634"/>
    <lineage>
        <taxon>Eukaryota</taxon>
        <taxon>Metazoa</taxon>
        <taxon>Ecdysozoa</taxon>
        <taxon>Arthropoda</taxon>
        <taxon>Hexapoda</taxon>
        <taxon>Insecta</taxon>
        <taxon>Pterygota</taxon>
        <taxon>Neoptera</taxon>
        <taxon>Endopterygota</taxon>
        <taxon>Coleoptera</taxon>
        <taxon>Polyphaga</taxon>
        <taxon>Cucujiformia</taxon>
        <taxon>Chrysomeloidea</taxon>
        <taxon>Cerambycidae</taxon>
        <taxon>Lepturinae</taxon>
        <taxon>Rhagiini</taxon>
        <taxon>Rhamnusium</taxon>
    </lineage>
</organism>
<evidence type="ECO:0000256" key="4">
    <source>
        <dbReference type="ARBA" id="ARBA00022692"/>
    </source>
</evidence>
<comment type="caution">
    <text evidence="11">The sequence shown here is derived from an EMBL/GenBank/DDBJ whole genome shotgun (WGS) entry which is preliminary data.</text>
</comment>
<evidence type="ECO:0000259" key="10">
    <source>
        <dbReference type="Pfam" id="PF07670"/>
    </source>
</evidence>
<dbReference type="GO" id="GO:0005886">
    <property type="term" value="C:plasma membrane"/>
    <property type="evidence" value="ECO:0007669"/>
    <property type="project" value="UniProtKB-SubCell"/>
</dbReference>
<feature type="transmembrane region" description="Helical" evidence="7">
    <location>
        <begin position="156"/>
        <end position="172"/>
    </location>
</feature>
<dbReference type="Pfam" id="PF01773">
    <property type="entry name" value="Nucleos_tra2_N"/>
    <property type="match status" value="1"/>
</dbReference>
<feature type="transmembrane region" description="Helical" evidence="7">
    <location>
        <begin position="537"/>
        <end position="560"/>
    </location>
</feature>
<evidence type="ECO:0000313" key="12">
    <source>
        <dbReference type="Proteomes" id="UP001162156"/>
    </source>
</evidence>
<evidence type="ECO:0000259" key="9">
    <source>
        <dbReference type="Pfam" id="PF07662"/>
    </source>
</evidence>
<feature type="transmembrane region" description="Helical" evidence="7">
    <location>
        <begin position="44"/>
        <end position="65"/>
    </location>
</feature>
<dbReference type="GO" id="GO:0005415">
    <property type="term" value="F:nucleoside:sodium symporter activity"/>
    <property type="evidence" value="ECO:0007669"/>
    <property type="project" value="TreeGrafter"/>
</dbReference>
<sequence>MNGTASTENILKDHLTEPSVDHKIDVEKISLRQPNWLKKNCSTLINLSVLLVFTAYFIWATHYYIKTTGRGLDLFNATTCNGYGFLVILYSLYIYGLLYAYVGKPIIVPYIHKNVWKPLAIFLSNIKYGSIIFYVSLLVATVAYLVFDTKDNRNRLIPISGLFIFLLIGFVISSNRSMINWRTVIWGIILQFVFGLLTIRWDVGRNILQCIGDKVNILLNYAFMGAAFTYGDDLIYNQGVFAFKALSTIYFISMLVNMLYYYGIMQKFVATIGNFLQWIMGTSVCESVNSAANIFLGQTEAPLLLKPYLKDLTDSEIHSIMSSGFATIAGSVMAAYITFGARPQDLITSSIMSAPAALCYSKLMIPETEEVKVHKKNIHAVECEYDSVLDAASKGATDAFQLVMCIIASLVAFLAFIYCVNGILGWLGVLVGYIDEDQIWTLEVIVGKIFIPISFFMGVPWDECEYVGQLIGIKTMVNEFVAFQRMHTMIELNQLSERTKVIATYAICGFSNPGSIGIQVSGLGALMPNKRETITRLVFRAFFAGAIVCFMTACIAGALMPDDAM</sequence>
<dbReference type="AlphaFoldDB" id="A0AAV8YQJ6"/>
<feature type="transmembrane region" description="Helical" evidence="7">
    <location>
        <begin position="85"/>
        <end position="108"/>
    </location>
</feature>
<keyword evidence="12" id="KW-1185">Reference proteome</keyword>
<dbReference type="PANTHER" id="PTHR10590:SF4">
    <property type="entry name" value="SOLUTE CARRIER FAMILY 28 MEMBER 3"/>
    <property type="match status" value="1"/>
</dbReference>
<feature type="transmembrane region" description="Helical" evidence="7">
    <location>
        <begin position="184"/>
        <end position="203"/>
    </location>
</feature>
<reference evidence="11" key="1">
    <citation type="journal article" date="2023" name="Insect Mol. Biol.">
        <title>Genome sequencing provides insights into the evolution of gene families encoding plant cell wall-degrading enzymes in longhorned beetles.</title>
        <authorList>
            <person name="Shin N.R."/>
            <person name="Okamura Y."/>
            <person name="Kirsch R."/>
            <person name="Pauchet Y."/>
        </authorList>
    </citation>
    <scope>NUCLEOTIDE SEQUENCE</scope>
    <source>
        <strain evidence="11">RBIC_L_NR</strain>
    </source>
</reference>
<dbReference type="Pfam" id="PF07670">
    <property type="entry name" value="Gate"/>
    <property type="match status" value="1"/>
</dbReference>
<comment type="subcellular location">
    <subcellularLocation>
        <location evidence="1">Cell membrane</location>
        <topology evidence="1">Multi-pass membrane protein</topology>
    </subcellularLocation>
</comment>
<dbReference type="EMBL" id="JANEYF010001958">
    <property type="protein sequence ID" value="KAJ8953708.1"/>
    <property type="molecule type" value="Genomic_DNA"/>
</dbReference>
<dbReference type="NCBIfam" id="TIGR00804">
    <property type="entry name" value="nupC"/>
    <property type="match status" value="1"/>
</dbReference>
<dbReference type="PANTHER" id="PTHR10590">
    <property type="entry name" value="SODIUM/NUCLEOSIDE COTRANSPORTER"/>
    <property type="match status" value="1"/>
</dbReference>
<dbReference type="InterPro" id="IPR011657">
    <property type="entry name" value="CNT_C_dom"/>
</dbReference>
<keyword evidence="6 7" id="KW-0472">Membrane</keyword>
<feature type="domain" description="Concentrative nucleoside transporter N-terminal" evidence="8">
    <location>
        <begin position="161"/>
        <end position="232"/>
    </location>
</feature>
<dbReference type="InterPro" id="IPR008276">
    <property type="entry name" value="C_nuclsd_transpt"/>
</dbReference>
<feature type="transmembrane region" description="Helical" evidence="7">
    <location>
        <begin position="128"/>
        <end position="147"/>
    </location>
</feature>
<evidence type="ECO:0000256" key="7">
    <source>
        <dbReference type="RuleBase" id="RU362018"/>
    </source>
</evidence>
<evidence type="ECO:0000259" key="8">
    <source>
        <dbReference type="Pfam" id="PF01773"/>
    </source>
</evidence>
<feature type="transmembrane region" description="Helical" evidence="7">
    <location>
        <begin position="317"/>
        <end position="339"/>
    </location>
</feature>
<comment type="similarity">
    <text evidence="2 7">Belongs to the concentrative nucleoside transporter (CNT) (TC 2.A.41) family.</text>
</comment>
<keyword evidence="5 7" id="KW-1133">Transmembrane helix</keyword>
<name>A0AAV8YQJ6_9CUCU</name>
<feature type="domain" description="Concentrative nucleoside transporter C-terminal" evidence="9">
    <location>
        <begin position="346"/>
        <end position="557"/>
    </location>
</feature>
<keyword evidence="7" id="KW-0813">Transport</keyword>